<feature type="non-terminal residue" evidence="2">
    <location>
        <position position="102"/>
    </location>
</feature>
<dbReference type="Gene3D" id="3.40.1000.10">
    <property type="entry name" value="Mog1/PsbP, alpha/beta/alpha sandwich"/>
    <property type="match status" value="1"/>
</dbReference>
<dbReference type="OrthoDB" id="2020701at2759"/>
<proteinExistence type="predicted"/>
<keyword evidence="3" id="KW-1185">Reference proteome</keyword>
<accession>S8D0N4</accession>
<evidence type="ECO:0000256" key="1">
    <source>
        <dbReference type="SAM" id="MobiDB-lite"/>
    </source>
</evidence>
<dbReference type="AlphaFoldDB" id="S8D0N4"/>
<comment type="caution">
    <text evidence="2">The sequence shown here is derived from an EMBL/GenBank/DDBJ whole genome shotgun (WGS) entry which is preliminary data.</text>
</comment>
<feature type="non-terminal residue" evidence="2">
    <location>
        <position position="1"/>
    </location>
</feature>
<organism evidence="2 3">
    <name type="scientific">Genlisea aurea</name>
    <dbReference type="NCBI Taxonomy" id="192259"/>
    <lineage>
        <taxon>Eukaryota</taxon>
        <taxon>Viridiplantae</taxon>
        <taxon>Streptophyta</taxon>
        <taxon>Embryophyta</taxon>
        <taxon>Tracheophyta</taxon>
        <taxon>Spermatophyta</taxon>
        <taxon>Magnoliopsida</taxon>
        <taxon>eudicotyledons</taxon>
        <taxon>Gunneridae</taxon>
        <taxon>Pentapetalae</taxon>
        <taxon>asterids</taxon>
        <taxon>lamiids</taxon>
        <taxon>Lamiales</taxon>
        <taxon>Lentibulariaceae</taxon>
        <taxon>Genlisea</taxon>
    </lineage>
</organism>
<feature type="compositionally biased region" description="Acidic residues" evidence="1">
    <location>
        <begin position="63"/>
        <end position="73"/>
    </location>
</feature>
<feature type="region of interest" description="Disordered" evidence="1">
    <location>
        <begin position="62"/>
        <end position="81"/>
    </location>
</feature>
<name>S8D0N4_9LAMI</name>
<reference evidence="2 3" key="1">
    <citation type="journal article" date="2013" name="BMC Genomics">
        <title>The miniature genome of a carnivorous plant Genlisea aurea contains a low number of genes and short non-coding sequences.</title>
        <authorList>
            <person name="Leushkin E.V."/>
            <person name="Sutormin R.A."/>
            <person name="Nabieva E.R."/>
            <person name="Penin A.A."/>
            <person name="Kondrashov A.S."/>
            <person name="Logacheva M.D."/>
        </authorList>
    </citation>
    <scope>NUCLEOTIDE SEQUENCE [LARGE SCALE GENOMIC DNA]</scope>
</reference>
<gene>
    <name evidence="2" type="ORF">M569_03903</name>
</gene>
<evidence type="ECO:0000313" key="3">
    <source>
        <dbReference type="Proteomes" id="UP000015453"/>
    </source>
</evidence>
<dbReference type="EMBL" id="AUSU01001504">
    <property type="protein sequence ID" value="EPS70856.1"/>
    <property type="molecule type" value="Genomic_DNA"/>
</dbReference>
<dbReference type="Proteomes" id="UP000015453">
    <property type="component" value="Unassembled WGS sequence"/>
</dbReference>
<protein>
    <submittedName>
        <fullName evidence="2">Uncharacterized protein</fullName>
    </submittedName>
</protein>
<sequence>ESTLGAELMSVRERWSGDEGMEGVRVYEFEYSVESRRGGSKRVFSGAFAKSKKLYLLNISISDSDDDDDDDGIAIEKKKPNNDNRRRSLLGRVLHSFQPIPI</sequence>
<evidence type="ECO:0000313" key="2">
    <source>
        <dbReference type="EMBL" id="EPS70856.1"/>
    </source>
</evidence>